<dbReference type="AlphaFoldDB" id="A0A5S9IUZ8"/>
<sequence length="460" mass="52445">MNRNFLVITMIFVISCQSYTPERIDLLTTPEPIHVGKSIPEAKESIPKQEIGQTKIDLPILVKWLGTNNFRVKEARVEYENAQRQSQIKTPWPNPEIEIGLLIGSELNGASERRLQPNVAIGIDIPLGNRLQAQDNVYTAQAKLAYTKLLYKYRVEYLQLRTFYFQLLLKQKQYDVQSRISKSLEKSVATSKKLIEAGGATGLDVSIMEIELQQSKNEELQLQTELLKIAADLFEIVGLDVHVLKNLEKPEIPRITNIPNVEDLHKIMLKNNPDIANLNETYEVAEKELELEIAKQSPDIRLQSSFEGDPGADTKIWGVSVEIPLPIFDRNQQAIAASKGNRSSIKNQYQNTLQSNKIELQKAYETYILAQKRFTLLKDTILNKAEENIKLTEAAVYSGNVNFLRYLEVQRTSQRIKLSSVQAEMDMYTAWLEIEKIVGMPIILFDAEQNIEDLSLEGRE</sequence>
<evidence type="ECO:0000313" key="3">
    <source>
        <dbReference type="Proteomes" id="UP000326354"/>
    </source>
</evidence>
<evidence type="ECO:0000313" key="2">
    <source>
        <dbReference type="EMBL" id="BBM87075.1"/>
    </source>
</evidence>
<dbReference type="OrthoDB" id="9791261at2"/>
<gene>
    <name evidence="2" type="ORF">UABAM_05478</name>
</gene>
<name>A0A5S9IUZ8_UABAM</name>
<dbReference type="SUPFAM" id="SSF56954">
    <property type="entry name" value="Outer membrane efflux proteins (OEP)"/>
    <property type="match status" value="1"/>
</dbReference>
<dbReference type="KEGG" id="uam:UABAM_05478"/>
<dbReference type="EMBL" id="AP019860">
    <property type="protein sequence ID" value="BBM87075.1"/>
    <property type="molecule type" value="Genomic_DNA"/>
</dbReference>
<dbReference type="Gene3D" id="1.20.1600.10">
    <property type="entry name" value="Outer membrane efflux proteins (OEP)"/>
    <property type="match status" value="1"/>
</dbReference>
<keyword evidence="3" id="KW-1185">Reference proteome</keyword>
<dbReference type="Proteomes" id="UP000326354">
    <property type="component" value="Chromosome"/>
</dbReference>
<protein>
    <submittedName>
        <fullName evidence="2">RND transporter</fullName>
    </submittedName>
</protein>
<dbReference type="GO" id="GO:0015562">
    <property type="term" value="F:efflux transmembrane transporter activity"/>
    <property type="evidence" value="ECO:0007669"/>
    <property type="project" value="InterPro"/>
</dbReference>
<accession>A0A5S9IUZ8</accession>
<dbReference type="PROSITE" id="PS51257">
    <property type="entry name" value="PROKAR_LIPOPROTEIN"/>
    <property type="match status" value="1"/>
</dbReference>
<organism evidence="2 3">
    <name type="scientific">Uabimicrobium amorphum</name>
    <dbReference type="NCBI Taxonomy" id="2596890"/>
    <lineage>
        <taxon>Bacteria</taxon>
        <taxon>Pseudomonadati</taxon>
        <taxon>Planctomycetota</taxon>
        <taxon>Candidatus Uabimicrobiia</taxon>
        <taxon>Candidatus Uabimicrobiales</taxon>
        <taxon>Candidatus Uabimicrobiaceae</taxon>
        <taxon>Candidatus Uabimicrobium</taxon>
    </lineage>
</organism>
<dbReference type="RefSeq" id="WP_151971106.1">
    <property type="nucleotide sequence ID" value="NZ_AP019860.1"/>
</dbReference>
<dbReference type="InterPro" id="IPR003423">
    <property type="entry name" value="OMP_efflux"/>
</dbReference>
<comment type="similarity">
    <text evidence="1">Belongs to the outer membrane factor (OMF) (TC 1.B.17) family.</text>
</comment>
<dbReference type="Pfam" id="PF02321">
    <property type="entry name" value="OEP"/>
    <property type="match status" value="2"/>
</dbReference>
<proteinExistence type="inferred from homology"/>
<evidence type="ECO:0000256" key="1">
    <source>
        <dbReference type="ARBA" id="ARBA00007613"/>
    </source>
</evidence>
<dbReference type="InterPro" id="IPR010131">
    <property type="entry name" value="MdtP/NodT-like"/>
</dbReference>
<dbReference type="PANTHER" id="PTHR30203">
    <property type="entry name" value="OUTER MEMBRANE CATION EFFLUX PROTEIN"/>
    <property type="match status" value="1"/>
</dbReference>
<reference evidence="2 3" key="1">
    <citation type="submission" date="2019-08" db="EMBL/GenBank/DDBJ databases">
        <title>Complete genome sequence of Candidatus Uab amorphum.</title>
        <authorList>
            <person name="Shiratori T."/>
            <person name="Suzuki S."/>
            <person name="Kakizawa Y."/>
            <person name="Ishida K."/>
        </authorList>
    </citation>
    <scope>NUCLEOTIDE SEQUENCE [LARGE SCALE GENOMIC DNA]</scope>
    <source>
        <strain evidence="2 3">SRT547</strain>
    </source>
</reference>